<dbReference type="PANTHER" id="PTHR31563:SF10">
    <property type="entry name" value="ION CHANNEL POLLUX-RELATED"/>
    <property type="match status" value="1"/>
</dbReference>
<feature type="transmembrane region" description="Helical" evidence="8">
    <location>
        <begin position="32"/>
        <end position="54"/>
    </location>
</feature>
<dbReference type="SUPFAM" id="SSF116726">
    <property type="entry name" value="TrkA C-terminal domain-like"/>
    <property type="match status" value="1"/>
</dbReference>
<keyword evidence="5" id="KW-0406">Ion transport</keyword>
<keyword evidence="7" id="KW-0407">Ion channel</keyword>
<evidence type="ECO:0000256" key="6">
    <source>
        <dbReference type="ARBA" id="ARBA00023136"/>
    </source>
</evidence>
<dbReference type="InterPro" id="IPR036721">
    <property type="entry name" value="RCK_C_sf"/>
</dbReference>
<keyword evidence="2" id="KW-0813">Transport</keyword>
<name>A0A6G4U7Q0_9ACTN</name>
<evidence type="ECO:0000256" key="1">
    <source>
        <dbReference type="ARBA" id="ARBA00004127"/>
    </source>
</evidence>
<feature type="transmembrane region" description="Helical" evidence="8">
    <location>
        <begin position="87"/>
        <end position="112"/>
    </location>
</feature>
<feature type="domain" description="RCK C-terminal" evidence="9">
    <location>
        <begin position="291"/>
        <end position="375"/>
    </location>
</feature>
<sequence>MADRAAAHATGDVRRRLRYWFDNTMARGTPALIGWLALVCLLIVIPVSAALVWADKETPTTLRNQLVAIWKNIGETFSLGGAIGTPAYVLLSVLLAVVALLFASTLVGLITTGVQNKIMDLRQGRSMVLEDRHLVVLGWSDQVYPIVSQLAEAESNQRKAVVAILAAQDKVEMEENIRAKVPDLKGTRVICRTGDTADPAVVRLVNPHTARSVIVVARDEAATTADAQVIKTLLALNSGPGLRPDGHVVAVVRDSRNLLAAKLAAGERGRVLSIDDVTARLIVQTARQPGLSLVYTDLLNFEGDEFYTVAEPRLVGRPFGEALLAYDSSSVVGLVRADDGIELNPPADSVIREDDLIIVITEDDDTAVLAERPADVDEGAIVEVPDAPAAPERVLLLGWNRRTGTVIEQLAGYVADGSVIDVVARGASAAAEAEQLPPYSNLTVNFRSGETSQPEVLESLDIGSYSSVILLGYENEDEAEETRPEPDVETLVTLLHLRAMEAELGRELRVVTEMSDDSNRALAPISEGADFIVSGKVISLLMTQISENHRLADLFRELGNPDGYEIYLKPATHYVAPRREVTYATVVESARRQRQCAIGYRLHEESATGPAFGIHLNPDKRSTVRFGDGDSVIVLAED</sequence>
<evidence type="ECO:0000256" key="8">
    <source>
        <dbReference type="SAM" id="Phobius"/>
    </source>
</evidence>
<dbReference type="InterPro" id="IPR010420">
    <property type="entry name" value="CASTOR/POLLUX/SYM8_dom"/>
</dbReference>
<proteinExistence type="predicted"/>
<organism evidence="10 11">
    <name type="scientific">Streptomyces coryli</name>
    <dbReference type="NCBI Taxonomy" id="1128680"/>
    <lineage>
        <taxon>Bacteria</taxon>
        <taxon>Bacillati</taxon>
        <taxon>Actinomycetota</taxon>
        <taxon>Actinomycetes</taxon>
        <taxon>Kitasatosporales</taxon>
        <taxon>Streptomycetaceae</taxon>
        <taxon>Streptomyces</taxon>
    </lineage>
</organism>
<dbReference type="Pfam" id="PF06241">
    <property type="entry name" value="Castor_Poll_mid"/>
    <property type="match status" value="1"/>
</dbReference>
<dbReference type="GO" id="GO:0006813">
    <property type="term" value="P:potassium ion transport"/>
    <property type="evidence" value="ECO:0007669"/>
    <property type="project" value="InterPro"/>
</dbReference>
<evidence type="ECO:0000313" key="11">
    <source>
        <dbReference type="Proteomes" id="UP000481583"/>
    </source>
</evidence>
<protein>
    <submittedName>
        <fullName evidence="10">NAD-binding lipoprotein</fullName>
    </submittedName>
</protein>
<dbReference type="Proteomes" id="UP000481583">
    <property type="component" value="Unassembled WGS sequence"/>
</dbReference>
<comment type="subcellular location">
    <subcellularLocation>
        <location evidence="1">Endomembrane system</location>
        <topology evidence="1">Multi-pass membrane protein</topology>
    </subcellularLocation>
</comment>
<dbReference type="InterPro" id="IPR044849">
    <property type="entry name" value="CASTOR/POLLUX/SYM8-like"/>
</dbReference>
<keyword evidence="4 8" id="KW-1133">Transmembrane helix</keyword>
<dbReference type="InterPro" id="IPR006037">
    <property type="entry name" value="RCK_C"/>
</dbReference>
<gene>
    <name evidence="10" type="ORF">G5C51_30725</name>
</gene>
<dbReference type="AlphaFoldDB" id="A0A6G4U7Q0"/>
<evidence type="ECO:0000313" key="10">
    <source>
        <dbReference type="EMBL" id="NGN68259.1"/>
    </source>
</evidence>
<keyword evidence="10" id="KW-0449">Lipoprotein</keyword>
<dbReference type="GO" id="GO:0008324">
    <property type="term" value="F:monoatomic cation transmembrane transporter activity"/>
    <property type="evidence" value="ECO:0007669"/>
    <property type="project" value="InterPro"/>
</dbReference>
<evidence type="ECO:0000256" key="3">
    <source>
        <dbReference type="ARBA" id="ARBA00022692"/>
    </source>
</evidence>
<dbReference type="Gene3D" id="3.40.50.720">
    <property type="entry name" value="NAD(P)-binding Rossmann-like Domain"/>
    <property type="match status" value="2"/>
</dbReference>
<comment type="caution">
    <text evidence="10">The sequence shown here is derived from an EMBL/GenBank/DDBJ whole genome shotgun (WGS) entry which is preliminary data.</text>
</comment>
<evidence type="ECO:0000256" key="7">
    <source>
        <dbReference type="ARBA" id="ARBA00023303"/>
    </source>
</evidence>
<dbReference type="PANTHER" id="PTHR31563">
    <property type="entry name" value="ION CHANNEL POLLUX-RELATED"/>
    <property type="match status" value="1"/>
</dbReference>
<dbReference type="InterPro" id="IPR036291">
    <property type="entry name" value="NAD(P)-bd_dom_sf"/>
</dbReference>
<dbReference type="SUPFAM" id="SSF51735">
    <property type="entry name" value="NAD(P)-binding Rossmann-fold domains"/>
    <property type="match status" value="1"/>
</dbReference>
<evidence type="ECO:0000256" key="4">
    <source>
        <dbReference type="ARBA" id="ARBA00022989"/>
    </source>
</evidence>
<keyword evidence="6 8" id="KW-0472">Membrane</keyword>
<keyword evidence="11" id="KW-1185">Reference proteome</keyword>
<evidence type="ECO:0000256" key="2">
    <source>
        <dbReference type="ARBA" id="ARBA00022448"/>
    </source>
</evidence>
<dbReference type="EMBL" id="JAAKZV010000192">
    <property type="protein sequence ID" value="NGN68259.1"/>
    <property type="molecule type" value="Genomic_DNA"/>
</dbReference>
<dbReference type="RefSeq" id="WP_165242046.1">
    <property type="nucleotide sequence ID" value="NZ_JAAKZV010000192.1"/>
</dbReference>
<evidence type="ECO:0000259" key="9">
    <source>
        <dbReference type="PROSITE" id="PS51202"/>
    </source>
</evidence>
<accession>A0A6G4U7Q0</accession>
<dbReference type="PROSITE" id="PS51202">
    <property type="entry name" value="RCK_C"/>
    <property type="match status" value="1"/>
</dbReference>
<evidence type="ECO:0000256" key="5">
    <source>
        <dbReference type="ARBA" id="ARBA00023065"/>
    </source>
</evidence>
<reference evidence="10 11" key="1">
    <citation type="submission" date="2020-02" db="EMBL/GenBank/DDBJ databases">
        <title>Whole-genome analyses of novel actinobacteria.</title>
        <authorList>
            <person name="Sahin N."/>
        </authorList>
    </citation>
    <scope>NUCLEOTIDE SEQUENCE [LARGE SCALE GENOMIC DNA]</scope>
    <source>
        <strain evidence="10 11">A7024</strain>
    </source>
</reference>
<keyword evidence="3 8" id="KW-0812">Transmembrane</keyword>
<dbReference type="GO" id="GO:0012505">
    <property type="term" value="C:endomembrane system"/>
    <property type="evidence" value="ECO:0007669"/>
    <property type="project" value="UniProtKB-SubCell"/>
</dbReference>